<comment type="caution">
    <text evidence="2">The sequence shown here is derived from an EMBL/GenBank/DDBJ whole genome shotgun (WGS) entry which is preliminary data.</text>
</comment>
<keyword evidence="3" id="KW-1185">Reference proteome</keyword>
<gene>
    <name evidence="2" type="ORF">B0J12DRAFT_790026</name>
</gene>
<proteinExistence type="predicted"/>
<organism evidence="2 3">
    <name type="scientific">Macrophomina phaseolina</name>
    <dbReference type="NCBI Taxonomy" id="35725"/>
    <lineage>
        <taxon>Eukaryota</taxon>
        <taxon>Fungi</taxon>
        <taxon>Dikarya</taxon>
        <taxon>Ascomycota</taxon>
        <taxon>Pezizomycotina</taxon>
        <taxon>Dothideomycetes</taxon>
        <taxon>Dothideomycetes incertae sedis</taxon>
        <taxon>Botryosphaeriales</taxon>
        <taxon>Botryosphaeriaceae</taxon>
        <taxon>Macrophomina</taxon>
    </lineage>
</organism>
<feature type="region of interest" description="Disordered" evidence="1">
    <location>
        <begin position="203"/>
        <end position="223"/>
    </location>
</feature>
<reference evidence="2 3" key="1">
    <citation type="journal article" date="2021" name="Nat. Commun.">
        <title>Genetic determinants of endophytism in the Arabidopsis root mycobiome.</title>
        <authorList>
            <person name="Mesny F."/>
            <person name="Miyauchi S."/>
            <person name="Thiergart T."/>
            <person name="Pickel B."/>
            <person name="Atanasova L."/>
            <person name="Karlsson M."/>
            <person name="Huettel B."/>
            <person name="Barry K.W."/>
            <person name="Haridas S."/>
            <person name="Chen C."/>
            <person name="Bauer D."/>
            <person name="Andreopoulos W."/>
            <person name="Pangilinan J."/>
            <person name="LaButti K."/>
            <person name="Riley R."/>
            <person name="Lipzen A."/>
            <person name="Clum A."/>
            <person name="Drula E."/>
            <person name="Henrissat B."/>
            <person name="Kohler A."/>
            <person name="Grigoriev I.V."/>
            <person name="Martin F.M."/>
            <person name="Hacquard S."/>
        </authorList>
    </citation>
    <scope>NUCLEOTIDE SEQUENCE [LARGE SCALE GENOMIC DNA]</scope>
    <source>
        <strain evidence="2 3">MPI-SDFR-AT-0080</strain>
    </source>
</reference>
<dbReference type="EMBL" id="JAGTJR010000053">
    <property type="protein sequence ID" value="KAH7027008.1"/>
    <property type="molecule type" value="Genomic_DNA"/>
</dbReference>
<evidence type="ECO:0000313" key="3">
    <source>
        <dbReference type="Proteomes" id="UP000774617"/>
    </source>
</evidence>
<protein>
    <submittedName>
        <fullName evidence="2">Uncharacterized protein</fullName>
    </submittedName>
</protein>
<dbReference type="Proteomes" id="UP000774617">
    <property type="component" value="Unassembled WGS sequence"/>
</dbReference>
<accession>A0ABQ8FU54</accession>
<evidence type="ECO:0000313" key="2">
    <source>
        <dbReference type="EMBL" id="KAH7027008.1"/>
    </source>
</evidence>
<feature type="region of interest" description="Disordered" evidence="1">
    <location>
        <begin position="53"/>
        <end position="130"/>
    </location>
</feature>
<evidence type="ECO:0000256" key="1">
    <source>
        <dbReference type="SAM" id="MobiDB-lite"/>
    </source>
</evidence>
<sequence length="264" mass="27824">MRNLDNRKRISTSREWVPADVTDCKALLNVTVARRNTPGAATPVLLTTMSDAFGLQPEHPPASPAPPHSPPPASPKRRPSLSPPAPRPPKRAKPDRRDSLVDCSDSGESNCEIEVGRHVPQSSPSRMADEESWELAGEDDVAGVFLGAGDSDCSSVAEDDAPAWPHARHLSTIIEEDSVIFHTGSAAPSPHKAPVPRACIPSLPASTSQDAPAEKIGSRTGGTTAEDAKILGQLQGGAWPGHATIFLSSRAIHTGAVFPPPRVP</sequence>
<feature type="compositionally biased region" description="Pro residues" evidence="1">
    <location>
        <begin position="58"/>
        <end position="74"/>
    </location>
</feature>
<name>A0ABQ8FU54_9PEZI</name>